<dbReference type="SMART" id="SM00642">
    <property type="entry name" value="Aamy"/>
    <property type="match status" value="1"/>
</dbReference>
<dbReference type="FunFam" id="3.90.400.10:FF:000001">
    <property type="entry name" value="Maltase A3, isoform A"/>
    <property type="match status" value="1"/>
</dbReference>
<keyword evidence="7" id="KW-0812">Transmembrane</keyword>
<dbReference type="EC" id="3.2.1.20" evidence="3"/>
<dbReference type="InterPro" id="IPR042280">
    <property type="entry name" value="SLC3A2"/>
</dbReference>
<accession>A0AAJ6YEA2</accession>
<evidence type="ECO:0000259" key="8">
    <source>
        <dbReference type="SMART" id="SM00642"/>
    </source>
</evidence>
<organism evidence="9 10">
    <name type="scientific">Ceratosolen solmsi marchali</name>
    <dbReference type="NCBI Taxonomy" id="326594"/>
    <lineage>
        <taxon>Eukaryota</taxon>
        <taxon>Metazoa</taxon>
        <taxon>Ecdysozoa</taxon>
        <taxon>Arthropoda</taxon>
        <taxon>Hexapoda</taxon>
        <taxon>Insecta</taxon>
        <taxon>Pterygota</taxon>
        <taxon>Neoptera</taxon>
        <taxon>Endopterygota</taxon>
        <taxon>Hymenoptera</taxon>
        <taxon>Apocrita</taxon>
        <taxon>Proctotrupomorpha</taxon>
        <taxon>Chalcidoidea</taxon>
        <taxon>Agaonidae</taxon>
        <taxon>Agaoninae</taxon>
        <taxon>Ceratosolen</taxon>
    </lineage>
</organism>
<evidence type="ECO:0000313" key="10">
    <source>
        <dbReference type="RefSeq" id="XP_011496482.1"/>
    </source>
</evidence>
<dbReference type="GO" id="GO:0015190">
    <property type="term" value="F:L-leucine transmembrane transporter activity"/>
    <property type="evidence" value="ECO:0007669"/>
    <property type="project" value="TreeGrafter"/>
</dbReference>
<keyword evidence="4" id="KW-0325">Glycoprotein</keyword>
<dbReference type="GO" id="GO:0015180">
    <property type="term" value="F:L-alanine transmembrane transporter activity"/>
    <property type="evidence" value="ECO:0007669"/>
    <property type="project" value="TreeGrafter"/>
</dbReference>
<dbReference type="Proteomes" id="UP000695007">
    <property type="component" value="Unplaced"/>
</dbReference>
<dbReference type="GeneID" id="105361078"/>
<dbReference type="CTD" id="40941"/>
<feature type="compositionally biased region" description="Basic and acidic residues" evidence="6">
    <location>
        <begin position="1"/>
        <end position="13"/>
    </location>
</feature>
<evidence type="ECO:0000256" key="3">
    <source>
        <dbReference type="ARBA" id="ARBA00012741"/>
    </source>
</evidence>
<protein>
    <recommendedName>
        <fullName evidence="3">alpha-glucosidase</fullName>
        <ecNumber evidence="3">3.2.1.20</ecNumber>
    </recommendedName>
</protein>
<dbReference type="RefSeq" id="XP_011496482.1">
    <property type="nucleotide sequence ID" value="XM_011498180.1"/>
</dbReference>
<dbReference type="GO" id="GO:1903801">
    <property type="term" value="P:L-leucine import across plasma membrane"/>
    <property type="evidence" value="ECO:0007669"/>
    <property type="project" value="TreeGrafter"/>
</dbReference>
<evidence type="ECO:0000256" key="1">
    <source>
        <dbReference type="ARBA" id="ARBA00001657"/>
    </source>
</evidence>
<dbReference type="AlphaFoldDB" id="A0AAJ6YEA2"/>
<dbReference type="Gene3D" id="3.20.20.80">
    <property type="entry name" value="Glycosidases"/>
    <property type="match status" value="1"/>
</dbReference>
<evidence type="ECO:0000313" key="9">
    <source>
        <dbReference type="Proteomes" id="UP000695007"/>
    </source>
</evidence>
<dbReference type="GO" id="GO:0004558">
    <property type="term" value="F:alpha-1,4-glucosidase activity"/>
    <property type="evidence" value="ECO:0007669"/>
    <property type="project" value="UniProtKB-EC"/>
</dbReference>
<keyword evidence="7" id="KW-0472">Membrane</keyword>
<name>A0AAJ6YEA2_9HYME</name>
<feature type="region of interest" description="Disordered" evidence="6">
    <location>
        <begin position="1"/>
        <end position="74"/>
    </location>
</feature>
<dbReference type="GO" id="GO:0016324">
    <property type="term" value="C:apical plasma membrane"/>
    <property type="evidence" value="ECO:0007669"/>
    <property type="project" value="TreeGrafter"/>
</dbReference>
<sequence>MEKSGRLDVERNEATSNGIAAKEPAAGGTDTASVQPTYKQLPDDDVNWQIRNNSTSEEKTEPVAEMGKQNGTDTELEDGAQERMLKDDVKLSITPSKDPSEVKFIPENGDAKIDIETVKQSLSGMGKAELMKYANDPFWIKLRWFLFIAFWVLWAAMLAGAIAIIVIAPKCSPPEPKKWWEESPIIKLEPSDTSTNDLNGLESFLDALEDQHIKAISLNSILKEAAPGHTTDFRDLNEKIGLMSDFQKFMNAAKNKNQHIILELDPNHSSDQHPWFLKSINKEEPYTSFYVWADGKVNAGSRTLLPPNNWVSLNGGSAWSFNKEREQFYLHQFNESQPDLNYTNPAVINAFSDILKHWLKLGVKGFRLSNTRYLIEDPSLANDSLSTSYPAISGSYESLIHVHTRDHAQNLIVLRQWRDVVMNYTNGEGLFALSDEVGYDLQTYNKQKTLVDLPQMVNFLANIDPTVSASALNNSISNVLAFSPWPGIDLNGKEASLRKRIHAEIADSLILMTMLLPATPILKINDTLSAKEVFATLANARQNLAFLYGETKTDVLNNGTVFVYTRLKSGNPGYLVAYNSASYNTTIDVTTLPNLSKEVNIIAHSPNYVEKLSNAKKLISNDIPMSPKSTLVVTFVPKT</sequence>
<evidence type="ECO:0000256" key="2">
    <source>
        <dbReference type="ARBA" id="ARBA00008061"/>
    </source>
</evidence>
<dbReference type="GO" id="GO:0016323">
    <property type="term" value="C:basolateral plasma membrane"/>
    <property type="evidence" value="ECO:0007669"/>
    <property type="project" value="TreeGrafter"/>
</dbReference>
<evidence type="ECO:0000256" key="4">
    <source>
        <dbReference type="ARBA" id="ARBA00023180"/>
    </source>
</evidence>
<dbReference type="PANTHER" id="PTHR46673:SF1">
    <property type="entry name" value="4F2 CELL-SURFACE ANTIGEN HEAVY CHAIN"/>
    <property type="match status" value="1"/>
</dbReference>
<proteinExistence type="inferred from homology"/>
<dbReference type="GO" id="GO:0015173">
    <property type="term" value="F:aromatic amino acid transmembrane transporter activity"/>
    <property type="evidence" value="ECO:0007669"/>
    <property type="project" value="TreeGrafter"/>
</dbReference>
<dbReference type="InterPro" id="IPR006047">
    <property type="entry name" value="GH13_cat_dom"/>
</dbReference>
<dbReference type="GO" id="GO:0015823">
    <property type="term" value="P:phenylalanine transport"/>
    <property type="evidence" value="ECO:0007669"/>
    <property type="project" value="TreeGrafter"/>
</dbReference>
<keyword evidence="7" id="KW-1133">Transmembrane helix</keyword>
<evidence type="ECO:0000256" key="6">
    <source>
        <dbReference type="SAM" id="MobiDB-lite"/>
    </source>
</evidence>
<keyword evidence="5" id="KW-0378">Hydrolase</keyword>
<dbReference type="InterPro" id="IPR045857">
    <property type="entry name" value="O16G_dom_2"/>
</dbReference>
<gene>
    <name evidence="10" type="primary">LOC105361078</name>
</gene>
<dbReference type="Gene3D" id="3.90.400.10">
    <property type="entry name" value="Oligo-1,6-glucosidase, Domain 2"/>
    <property type="match status" value="1"/>
</dbReference>
<dbReference type="PANTHER" id="PTHR46673">
    <property type="entry name" value="4F2 CELL-SURFACE ANTIGEN HEAVY CHAIN"/>
    <property type="match status" value="1"/>
</dbReference>
<evidence type="ECO:0000256" key="5">
    <source>
        <dbReference type="ARBA" id="ARBA00023295"/>
    </source>
</evidence>
<dbReference type="GO" id="GO:0005975">
    <property type="term" value="P:carbohydrate metabolic process"/>
    <property type="evidence" value="ECO:0007669"/>
    <property type="project" value="InterPro"/>
</dbReference>
<comment type="catalytic activity">
    <reaction evidence="1">
        <text>Hydrolysis of terminal, non-reducing (1-&gt;4)-linked alpha-D-glucose residues with release of alpha-D-glucose.</text>
        <dbReference type="EC" id="3.2.1.20"/>
    </reaction>
</comment>
<dbReference type="SUPFAM" id="SSF51445">
    <property type="entry name" value="(Trans)glycosidases"/>
    <property type="match status" value="1"/>
</dbReference>
<keyword evidence="5" id="KW-0326">Glycosidase</keyword>
<dbReference type="GO" id="GO:1904273">
    <property type="term" value="P:L-alanine import across plasma membrane"/>
    <property type="evidence" value="ECO:0007669"/>
    <property type="project" value="TreeGrafter"/>
</dbReference>
<dbReference type="InterPro" id="IPR031984">
    <property type="entry name" value="SLC3A2_N"/>
</dbReference>
<dbReference type="InterPro" id="IPR017853">
    <property type="entry name" value="GH"/>
</dbReference>
<dbReference type="Pfam" id="PF00128">
    <property type="entry name" value="Alpha-amylase"/>
    <property type="match status" value="1"/>
</dbReference>
<evidence type="ECO:0000256" key="7">
    <source>
        <dbReference type="SAM" id="Phobius"/>
    </source>
</evidence>
<dbReference type="KEGG" id="csol:105361078"/>
<reference evidence="10" key="1">
    <citation type="submission" date="2025-08" db="UniProtKB">
        <authorList>
            <consortium name="RefSeq"/>
        </authorList>
    </citation>
    <scope>IDENTIFICATION</scope>
</reference>
<dbReference type="Pfam" id="PF16028">
    <property type="entry name" value="SLC3A2_N"/>
    <property type="match status" value="1"/>
</dbReference>
<feature type="domain" description="Glycosyl hydrolase family 13 catalytic" evidence="8">
    <location>
        <begin position="191"/>
        <end position="541"/>
    </location>
</feature>
<feature type="transmembrane region" description="Helical" evidence="7">
    <location>
        <begin position="144"/>
        <end position="168"/>
    </location>
</feature>
<comment type="similarity">
    <text evidence="2">Belongs to the glycosyl hydrolase 13 family.</text>
</comment>
<keyword evidence="9" id="KW-1185">Reference proteome</keyword>